<dbReference type="RefSeq" id="WP_190072183.1">
    <property type="nucleotide sequence ID" value="NZ_BNBM01000009.1"/>
</dbReference>
<evidence type="ECO:0000256" key="1">
    <source>
        <dbReference type="SAM" id="Phobius"/>
    </source>
</evidence>
<keyword evidence="1" id="KW-0812">Transmembrane</keyword>
<proteinExistence type="predicted"/>
<evidence type="ECO:0000313" key="2">
    <source>
        <dbReference type="EMBL" id="MER7375204.1"/>
    </source>
</evidence>
<keyword evidence="1" id="KW-1133">Transmembrane helix</keyword>
<protein>
    <submittedName>
        <fullName evidence="2">Uncharacterized protein</fullName>
    </submittedName>
</protein>
<keyword evidence="1" id="KW-0472">Membrane</keyword>
<accession>A0ABV1XUC5</accession>
<keyword evidence="3" id="KW-1185">Reference proteome</keyword>
<reference evidence="2 3" key="1">
    <citation type="submission" date="2024-06" db="EMBL/GenBank/DDBJ databases">
        <title>The Natural Products Discovery Center: Release of the First 8490 Sequenced Strains for Exploring Actinobacteria Biosynthetic Diversity.</title>
        <authorList>
            <person name="Kalkreuter E."/>
            <person name="Kautsar S.A."/>
            <person name="Yang D."/>
            <person name="Bader C.D."/>
            <person name="Teijaro C.N."/>
            <person name="Fluegel L."/>
            <person name="Davis C.M."/>
            <person name="Simpson J.R."/>
            <person name="Lauterbach L."/>
            <person name="Steele A.D."/>
            <person name="Gui C."/>
            <person name="Meng S."/>
            <person name="Li G."/>
            <person name="Viehrig K."/>
            <person name="Ye F."/>
            <person name="Su P."/>
            <person name="Kiefer A.F."/>
            <person name="Nichols A."/>
            <person name="Cepeda A.J."/>
            <person name="Yan W."/>
            <person name="Fan B."/>
            <person name="Jiang Y."/>
            <person name="Adhikari A."/>
            <person name="Zheng C.-J."/>
            <person name="Schuster L."/>
            <person name="Cowan T.M."/>
            <person name="Smanski M.J."/>
            <person name="Chevrette M.G."/>
            <person name="De Carvalho L.P.S."/>
            <person name="Shen B."/>
        </authorList>
    </citation>
    <scope>NUCLEOTIDE SEQUENCE [LARGE SCALE GENOMIC DNA]</scope>
    <source>
        <strain evidence="2 3">NPDC000155</strain>
    </source>
</reference>
<feature type="transmembrane region" description="Helical" evidence="1">
    <location>
        <begin position="35"/>
        <end position="54"/>
    </location>
</feature>
<name>A0ABV1XUC5_9ACTN</name>
<feature type="transmembrane region" description="Helical" evidence="1">
    <location>
        <begin position="108"/>
        <end position="131"/>
    </location>
</feature>
<comment type="caution">
    <text evidence="2">The sequence shown here is derived from an EMBL/GenBank/DDBJ whole genome shotgun (WGS) entry which is preliminary data.</text>
</comment>
<feature type="transmembrane region" description="Helical" evidence="1">
    <location>
        <begin position="74"/>
        <end position="96"/>
    </location>
</feature>
<dbReference type="EMBL" id="JBEPFB010000009">
    <property type="protein sequence ID" value="MER7375204.1"/>
    <property type="molecule type" value="Genomic_DNA"/>
</dbReference>
<dbReference type="Proteomes" id="UP001486207">
    <property type="component" value="Unassembled WGS sequence"/>
</dbReference>
<sequence>MRAMVFVLLATLVFHGLVLFGRLNSRDDAFVADSGFRLWAVMASFSFAVWIALLDGGVKAVRELPTSWRRGRRWWLASLVSYAVLMVAASTMLRGVRQGHVPIDDFPALISLLTAVGAGAGAPWVLSVWLAQEQVRERTDEAGQGTDPDAVADPPDLAAAMADLLAVWRVIERGGLALSLIVSTSAFNTGALRLAVIGAGVTEPADFPPV</sequence>
<evidence type="ECO:0000313" key="3">
    <source>
        <dbReference type="Proteomes" id="UP001486207"/>
    </source>
</evidence>
<organism evidence="2 3">
    <name type="scientific">Streptomyces lanatus</name>
    <dbReference type="NCBI Taxonomy" id="66900"/>
    <lineage>
        <taxon>Bacteria</taxon>
        <taxon>Bacillati</taxon>
        <taxon>Actinomycetota</taxon>
        <taxon>Actinomycetes</taxon>
        <taxon>Kitasatosporales</taxon>
        <taxon>Streptomycetaceae</taxon>
        <taxon>Streptomyces</taxon>
    </lineage>
</organism>
<gene>
    <name evidence="2" type="ORF">ABT384_21470</name>
</gene>